<dbReference type="Pfam" id="PF07867">
    <property type="entry name" value="DUF1654"/>
    <property type="match status" value="1"/>
</dbReference>
<organism evidence="2 3">
    <name type="scientific">Pseudomonas juntendi</name>
    <dbReference type="NCBI Taxonomy" id="2666183"/>
    <lineage>
        <taxon>Bacteria</taxon>
        <taxon>Pseudomonadati</taxon>
        <taxon>Pseudomonadota</taxon>
        <taxon>Gammaproteobacteria</taxon>
        <taxon>Pseudomonadales</taxon>
        <taxon>Pseudomonadaceae</taxon>
        <taxon>Pseudomonas</taxon>
    </lineage>
</organism>
<name>A0A7W2M011_9PSED</name>
<reference evidence="2 3" key="1">
    <citation type="submission" date="2020-07" db="EMBL/GenBank/DDBJ databases">
        <title>Diversity of carbapenemase encoding genes among Pseudomonas putida group clinical isolates in a tertiary Brazilian hospital.</title>
        <authorList>
            <person name="Alberto-Lei F."/>
            <person name="Nodari C.S."/>
            <person name="Streling A.P."/>
            <person name="Paulino J.T."/>
            <person name="Bessa-Neto F.O."/>
            <person name="Cayo R."/>
            <person name="Gales A.C."/>
        </authorList>
    </citation>
    <scope>NUCLEOTIDE SEQUENCE [LARGE SCALE GENOMIC DNA]</scope>
    <source>
        <strain evidence="2 3">11213</strain>
    </source>
</reference>
<proteinExistence type="predicted"/>
<sequence>MTGKSKKAAKPEARQMTGAERLGLRISAMINSPRAQERCSALVHRLETDTDQAWDEVMEALGETDGVSLTFQDDGDVLIEWEKPTDEDLVLEEEEVDSVEEEAPF</sequence>
<evidence type="ECO:0000256" key="1">
    <source>
        <dbReference type="SAM" id="MobiDB-lite"/>
    </source>
</evidence>
<gene>
    <name evidence="2" type="ORF">H4C15_22280</name>
</gene>
<evidence type="ECO:0000313" key="3">
    <source>
        <dbReference type="Proteomes" id="UP000577346"/>
    </source>
</evidence>
<dbReference type="AlphaFoldDB" id="A0A7W2M011"/>
<evidence type="ECO:0000313" key="2">
    <source>
        <dbReference type="EMBL" id="MBA6150199.1"/>
    </source>
</evidence>
<dbReference type="InterPro" id="IPR012449">
    <property type="entry name" value="Phage_F116_Orf28"/>
</dbReference>
<dbReference type="RefSeq" id="WP_044047251.1">
    <property type="nucleotide sequence ID" value="NZ_JACGDA010000060.1"/>
</dbReference>
<dbReference type="EMBL" id="JACGDA010000060">
    <property type="protein sequence ID" value="MBA6150199.1"/>
    <property type="molecule type" value="Genomic_DNA"/>
</dbReference>
<feature type="region of interest" description="Disordered" evidence="1">
    <location>
        <begin position="1"/>
        <end position="20"/>
    </location>
</feature>
<accession>A0A7W2M011</accession>
<protein>
    <submittedName>
        <fullName evidence="2">DUF1654 domain-containing protein</fullName>
    </submittedName>
</protein>
<dbReference type="Proteomes" id="UP000577346">
    <property type="component" value="Unassembled WGS sequence"/>
</dbReference>
<comment type="caution">
    <text evidence="2">The sequence shown here is derived from an EMBL/GenBank/DDBJ whole genome shotgun (WGS) entry which is preliminary data.</text>
</comment>